<feature type="compositionally biased region" description="Acidic residues" evidence="1">
    <location>
        <begin position="223"/>
        <end position="239"/>
    </location>
</feature>
<dbReference type="eggNOG" id="ENOG502S7B9">
    <property type="taxonomic scope" value="Eukaryota"/>
</dbReference>
<feature type="compositionally biased region" description="Acidic residues" evidence="1">
    <location>
        <begin position="193"/>
        <end position="205"/>
    </location>
</feature>
<evidence type="ECO:0000259" key="2">
    <source>
        <dbReference type="Pfam" id="PF13926"/>
    </source>
</evidence>
<dbReference type="Proteomes" id="UP000054988">
    <property type="component" value="Unassembled WGS sequence"/>
</dbReference>
<dbReference type="InterPro" id="IPR025451">
    <property type="entry name" value="DUF4211"/>
</dbReference>
<feature type="compositionally biased region" description="Polar residues" evidence="1">
    <location>
        <begin position="9"/>
        <end position="29"/>
    </location>
</feature>
<proteinExistence type="predicted"/>
<dbReference type="EMBL" id="LATX01002203">
    <property type="protein sequence ID" value="KTB32868.1"/>
    <property type="molecule type" value="Genomic_DNA"/>
</dbReference>
<dbReference type="PANTHER" id="PTHR14689">
    <property type="entry name" value="PHORBOL-ESTER_DAG-TYPE DOMAIN-CONTAINING PROTEIN"/>
    <property type="match status" value="1"/>
</dbReference>
<dbReference type="AlphaFoldDB" id="A0A0W0F9H2"/>
<evidence type="ECO:0000256" key="1">
    <source>
        <dbReference type="SAM" id="MobiDB-lite"/>
    </source>
</evidence>
<feature type="compositionally biased region" description="Basic and acidic residues" evidence="1">
    <location>
        <begin position="154"/>
        <end position="177"/>
    </location>
</feature>
<reference evidence="3 4" key="1">
    <citation type="submission" date="2015-12" db="EMBL/GenBank/DDBJ databases">
        <title>Draft genome sequence of Moniliophthora roreri, the causal agent of frosty pod rot of cacao.</title>
        <authorList>
            <person name="Aime M.C."/>
            <person name="Diaz-Valderrama J.R."/>
            <person name="Kijpornyongpan T."/>
            <person name="Phillips-Mora W."/>
        </authorList>
    </citation>
    <scope>NUCLEOTIDE SEQUENCE [LARGE SCALE GENOMIC DNA]</scope>
    <source>
        <strain evidence="3 4">MCA 2952</strain>
    </source>
</reference>
<feature type="compositionally biased region" description="Basic residues" evidence="1">
    <location>
        <begin position="30"/>
        <end position="46"/>
    </location>
</feature>
<dbReference type="PANTHER" id="PTHR14689:SF0">
    <property type="entry name" value="COILED-COIL DOMAIN-CONTAINING PROTEIN 82"/>
    <property type="match status" value="1"/>
</dbReference>
<gene>
    <name evidence="3" type="ORF">WG66_14671</name>
</gene>
<protein>
    <recommendedName>
        <fullName evidence="2">DUF4211 domain-containing protein</fullName>
    </recommendedName>
</protein>
<evidence type="ECO:0000313" key="3">
    <source>
        <dbReference type="EMBL" id="KTB32868.1"/>
    </source>
</evidence>
<feature type="compositionally biased region" description="Basic residues" evidence="1">
    <location>
        <begin position="129"/>
        <end position="140"/>
    </location>
</feature>
<feature type="region of interest" description="Disordered" evidence="1">
    <location>
        <begin position="374"/>
        <end position="400"/>
    </location>
</feature>
<dbReference type="GO" id="GO:0005634">
    <property type="term" value="C:nucleus"/>
    <property type="evidence" value="ECO:0007669"/>
    <property type="project" value="TreeGrafter"/>
</dbReference>
<dbReference type="Pfam" id="PF13926">
    <property type="entry name" value="DUF4211"/>
    <property type="match status" value="1"/>
</dbReference>
<feature type="domain" description="DUF4211" evidence="2">
    <location>
        <begin position="240"/>
        <end position="373"/>
    </location>
</feature>
<feature type="region of interest" description="Disordered" evidence="1">
    <location>
        <begin position="1"/>
        <end position="239"/>
    </location>
</feature>
<organism evidence="3 4">
    <name type="scientific">Moniliophthora roreri</name>
    <name type="common">Frosty pod rot fungus</name>
    <name type="synonym">Monilia roreri</name>
    <dbReference type="NCBI Taxonomy" id="221103"/>
    <lineage>
        <taxon>Eukaryota</taxon>
        <taxon>Fungi</taxon>
        <taxon>Dikarya</taxon>
        <taxon>Basidiomycota</taxon>
        <taxon>Agaricomycotina</taxon>
        <taxon>Agaricomycetes</taxon>
        <taxon>Agaricomycetidae</taxon>
        <taxon>Agaricales</taxon>
        <taxon>Marasmiineae</taxon>
        <taxon>Marasmiaceae</taxon>
        <taxon>Moniliophthora</taxon>
    </lineage>
</organism>
<accession>A0A0W0F9H2</accession>
<evidence type="ECO:0000313" key="4">
    <source>
        <dbReference type="Proteomes" id="UP000054988"/>
    </source>
</evidence>
<comment type="caution">
    <text evidence="3">The sequence shown here is derived from an EMBL/GenBank/DDBJ whole genome shotgun (WGS) entry which is preliminary data.</text>
</comment>
<sequence length="510" mass="57726">MAPQKRTRNSSARLKQTTLIDHVQSSPPSTRKKSHYSSVSPKKRTHAQASESSDDSSDIAAIKFQPIGAAADDEDEETPSVKRRRITRAVSDSDSSVVITAVRRKGKPSVPPEKKVNTTSDSEEEDIKPRKRRKLVKGKRPAHEEESSDDDLEPEHILDSRLRTRGKKTEFQKNLERLRRKKQGKPMETSGSEQEDEGEEEEDSNDNMKPFKGAKPHKHGESDNENGDEAGDEDEVGSDDFIVEDDGETASLPAVFSMESHQDLSHQFKKIFQFLVHIATRSPEDRHDFMLNQIEDEEYFSVPLQVMRRKLLGLRDSLVASSVWRPRFKKALDARPVIELVHMDYAVPGCDACHLGSRMSTYSARVSGSPYDKLGYEKSKPASSGRSDDSDNDNGEEEDERKTIEFNLGRFCARRAKVYHDLTHWEYNLFQAINDEVSSLQASAGRKKNKFVRVAFAGGKKPPEDLSDADAICEWLDERKVIDIEWQKLKGFMDSSRKLEVAVKKGDDMD</sequence>
<name>A0A0W0F9H2_MONRR</name>
<feature type="compositionally biased region" description="Acidic residues" evidence="1">
    <location>
        <begin position="390"/>
        <end position="399"/>
    </location>
</feature>